<name>A0ABR3WYU0_9PEZI</name>
<dbReference type="EMBL" id="JAZHXJ010000207">
    <property type="protein sequence ID" value="KAL1868854.1"/>
    <property type="molecule type" value="Genomic_DNA"/>
</dbReference>
<comment type="caution">
    <text evidence="1">The sequence shown here is derived from an EMBL/GenBank/DDBJ whole genome shotgun (WGS) entry which is preliminary data.</text>
</comment>
<accession>A0ABR3WYU0</accession>
<evidence type="ECO:0000313" key="2">
    <source>
        <dbReference type="Proteomes" id="UP001586593"/>
    </source>
</evidence>
<evidence type="ECO:0000313" key="1">
    <source>
        <dbReference type="EMBL" id="KAL1868854.1"/>
    </source>
</evidence>
<reference evidence="1 2" key="1">
    <citation type="journal article" date="2024" name="Commun. Biol.">
        <title>Comparative genomic analysis of thermophilic fungi reveals convergent evolutionary adaptations and gene losses.</title>
        <authorList>
            <person name="Steindorff A.S."/>
            <person name="Aguilar-Pontes M.V."/>
            <person name="Robinson A.J."/>
            <person name="Andreopoulos B."/>
            <person name="LaButti K."/>
            <person name="Kuo A."/>
            <person name="Mondo S."/>
            <person name="Riley R."/>
            <person name="Otillar R."/>
            <person name="Haridas S."/>
            <person name="Lipzen A."/>
            <person name="Grimwood J."/>
            <person name="Schmutz J."/>
            <person name="Clum A."/>
            <person name="Reid I.D."/>
            <person name="Moisan M.C."/>
            <person name="Butler G."/>
            <person name="Nguyen T.T.M."/>
            <person name="Dewar K."/>
            <person name="Conant G."/>
            <person name="Drula E."/>
            <person name="Henrissat B."/>
            <person name="Hansel C."/>
            <person name="Singer S."/>
            <person name="Hutchinson M.I."/>
            <person name="de Vries R.P."/>
            <person name="Natvig D.O."/>
            <person name="Powell A.J."/>
            <person name="Tsang A."/>
            <person name="Grigoriev I.V."/>
        </authorList>
    </citation>
    <scope>NUCLEOTIDE SEQUENCE [LARGE SCALE GENOMIC DNA]</scope>
    <source>
        <strain evidence="1 2">ATCC 24622</strain>
    </source>
</reference>
<organism evidence="1 2">
    <name type="scientific">Phialemonium thermophilum</name>
    <dbReference type="NCBI Taxonomy" id="223376"/>
    <lineage>
        <taxon>Eukaryota</taxon>
        <taxon>Fungi</taxon>
        <taxon>Dikarya</taxon>
        <taxon>Ascomycota</taxon>
        <taxon>Pezizomycotina</taxon>
        <taxon>Sordariomycetes</taxon>
        <taxon>Sordariomycetidae</taxon>
        <taxon>Cephalothecales</taxon>
        <taxon>Cephalothecaceae</taxon>
        <taxon>Phialemonium</taxon>
    </lineage>
</organism>
<dbReference type="Proteomes" id="UP001586593">
    <property type="component" value="Unassembled WGS sequence"/>
</dbReference>
<sequence length="77" mass="8289">MCNSRPAHPICCEIVSDCVAASPAAVSTPLMTCQGIIYSRLLALSISSSHFASLHNCQRLMGIAGSEITMIPRERRI</sequence>
<keyword evidence="2" id="KW-1185">Reference proteome</keyword>
<gene>
    <name evidence="1" type="ORF">VTK73DRAFT_3470</name>
</gene>
<protein>
    <submittedName>
        <fullName evidence="1">Uncharacterized protein</fullName>
    </submittedName>
</protein>
<proteinExistence type="predicted"/>